<dbReference type="EMBL" id="PPEG02000007">
    <property type="protein sequence ID" value="PWN59878.1"/>
    <property type="molecule type" value="Genomic_DNA"/>
</dbReference>
<dbReference type="AlphaFoldDB" id="A0A316WL29"/>
<gene>
    <name evidence="2" type="ORF">C1634_017815</name>
</gene>
<comment type="caution">
    <text evidence="2">The sequence shown here is derived from an EMBL/GenBank/DDBJ whole genome shotgun (WGS) entry which is preliminary data.</text>
</comment>
<feature type="signal peptide" evidence="1">
    <location>
        <begin position="1"/>
        <end position="18"/>
    </location>
</feature>
<reference evidence="2 3" key="1">
    <citation type="submission" date="2018-04" db="EMBL/GenBank/DDBJ databases">
        <title>Chryseobacterium oncorhynchi 701B-08T from rainbow trout, and Chryseobacterium viscerum 687B-08T from diseased fish.</title>
        <authorList>
            <person name="Jeong J.-J."/>
            <person name="Lee Y.J."/>
            <person name="Pathiraja D."/>
            <person name="Park B."/>
            <person name="Choi I.-G."/>
            <person name="Kim K.D."/>
        </authorList>
    </citation>
    <scope>NUCLEOTIDE SEQUENCE [LARGE SCALE GENOMIC DNA]</scope>
    <source>
        <strain evidence="2 3">687B-08</strain>
    </source>
</reference>
<evidence type="ECO:0000313" key="3">
    <source>
        <dbReference type="Proteomes" id="UP000236413"/>
    </source>
</evidence>
<feature type="chain" id="PRO_5016237211" description="DUF2807 domain-containing protein" evidence="1">
    <location>
        <begin position="19"/>
        <end position="132"/>
    </location>
</feature>
<organism evidence="2 3">
    <name type="scientific">Chryseobacterium viscerum</name>
    <dbReference type="NCBI Taxonomy" id="1037377"/>
    <lineage>
        <taxon>Bacteria</taxon>
        <taxon>Pseudomonadati</taxon>
        <taxon>Bacteroidota</taxon>
        <taxon>Flavobacteriia</taxon>
        <taxon>Flavobacteriales</taxon>
        <taxon>Weeksellaceae</taxon>
        <taxon>Chryseobacterium group</taxon>
        <taxon>Chryseobacterium</taxon>
    </lineage>
</organism>
<protein>
    <recommendedName>
        <fullName evidence="4">DUF2807 domain-containing protein</fullName>
    </recommendedName>
</protein>
<dbReference type="Proteomes" id="UP000236413">
    <property type="component" value="Unassembled WGS sequence"/>
</dbReference>
<proteinExistence type="predicted"/>
<name>A0A316WL29_9FLAO</name>
<evidence type="ECO:0008006" key="4">
    <source>
        <dbReference type="Google" id="ProtNLM"/>
    </source>
</evidence>
<evidence type="ECO:0000256" key="1">
    <source>
        <dbReference type="SAM" id="SignalP"/>
    </source>
</evidence>
<keyword evidence="1" id="KW-0732">Signal</keyword>
<accession>A0A316WL29</accession>
<sequence>MKIIIAFLLAFFSIGIQAQVGVNTATPNSTLDVRGSLANKVTKITTNTTLTINHSLIICIPTTDIIITLPTAIGISGRTYVIKNTTLKKVSIQTQLSQTIEGISNYDLITQNQSVEIVSDGNNWIVLNTYIP</sequence>
<evidence type="ECO:0000313" key="2">
    <source>
        <dbReference type="EMBL" id="PWN59878.1"/>
    </source>
</evidence>
<dbReference type="RefSeq" id="WP_103232077.1">
    <property type="nucleotide sequence ID" value="NZ_PPEG02000007.1"/>
</dbReference>